<gene>
    <name evidence="5" type="ORF">CPZ25_016495</name>
</gene>
<organism evidence="5 6">
    <name type="scientific">Eubacterium maltosivorans</name>
    <dbReference type="NCBI Taxonomy" id="2041044"/>
    <lineage>
        <taxon>Bacteria</taxon>
        <taxon>Bacillati</taxon>
        <taxon>Bacillota</taxon>
        <taxon>Clostridia</taxon>
        <taxon>Eubacteriales</taxon>
        <taxon>Eubacteriaceae</taxon>
        <taxon>Eubacterium</taxon>
    </lineage>
</organism>
<dbReference type="Pfam" id="PF09972">
    <property type="entry name" value="DUF2207"/>
    <property type="match status" value="1"/>
</dbReference>
<dbReference type="KEGG" id="emt:CPZ25_016495"/>
<protein>
    <submittedName>
        <fullName evidence="5">DUF2207 domain-containing protein</fullName>
    </submittedName>
</protein>
<keyword evidence="1" id="KW-0812">Transmembrane</keyword>
<reference evidence="5 6" key="1">
    <citation type="submission" date="2018-05" db="EMBL/GenBank/DDBJ databases">
        <title>Genome comparison of Eubacterium sp.</title>
        <authorList>
            <person name="Feng Y."/>
            <person name="Sanchez-Andrea I."/>
            <person name="Stams A.J.M."/>
            <person name="De Vos W.M."/>
        </authorList>
    </citation>
    <scope>NUCLEOTIDE SEQUENCE [LARGE SCALE GENOMIC DNA]</scope>
    <source>
        <strain evidence="5 6">YI</strain>
    </source>
</reference>
<keyword evidence="2" id="KW-0732">Signal</keyword>
<sequence>MKKKLPVLTALLLLLALVFPGAGLAREYFTIDSYDVTMNVQENHAYDVNEKINVTFSQPRHGLYRYIPYSGSYYRDIDGKATETSYNARISNIKVPGYNFDTDTENGSKVLKIGDEDEYVDGNQTYDISYTWDPGDDHISQFDDVYFNIIPGKWDTTIDSASFTINMPKEFDPSKIEFIVGGYGVTDTNAVTYTVDGNTIHGTLNRPLQANEGVTLNIRLPQGYFVGARTGNEWNPIVYIVSGICLVLAVFLWFRYGRDHKPLEPVMFYAPDGLTPAQIGTVIDGKTGNEEILSMIMYLADKGYLTIEQTSKKNFKFEKIQELPADALNFERTVMRALFPNNRTVSNMKDLEDTFYEDMQVAKAEVGGFFAEPQNRLFTPGSKTAQAFIHLACFLPLFIFGCVMGYRSEGYFDVFMVLIMGCLFGILPFAGLSFLAHTIETRQGMTAGSFTGRVIAGTLISAALLVIVLATGTVTFGTILMPLVPVLVSVIAAFFAAFATKRTPQGSKWLGETLGFKNFIQTAELDRIKTLVDENPNYFFDVLPYAYVLGVTDKWAKRFESLAIEPPHWYRTYDSYSMFNTIYFTNALMHSMNAISTNITVPPNSGSGGFGGGGFTGGGGFSGGGGGGGGGGSW</sequence>
<feature type="transmembrane region" description="Helical" evidence="1">
    <location>
        <begin position="237"/>
        <end position="254"/>
    </location>
</feature>
<feature type="domain" description="Predicted membrane protein YciQ-like C-terminal" evidence="4">
    <location>
        <begin position="270"/>
        <end position="435"/>
    </location>
</feature>
<evidence type="ECO:0000256" key="2">
    <source>
        <dbReference type="SAM" id="SignalP"/>
    </source>
</evidence>
<evidence type="ECO:0000313" key="5">
    <source>
        <dbReference type="EMBL" id="QCT72853.1"/>
    </source>
</evidence>
<dbReference type="EMBL" id="CP029487">
    <property type="protein sequence ID" value="QCT72853.1"/>
    <property type="molecule type" value="Genomic_DNA"/>
</dbReference>
<evidence type="ECO:0000313" key="6">
    <source>
        <dbReference type="Proteomes" id="UP000218387"/>
    </source>
</evidence>
<dbReference type="Pfam" id="PF20990">
    <property type="entry name" value="DUF2207_C"/>
    <property type="match status" value="2"/>
</dbReference>
<feature type="chain" id="PRO_5020950252" evidence="2">
    <location>
        <begin position="26"/>
        <end position="634"/>
    </location>
</feature>
<dbReference type="AlphaFoldDB" id="A0A4P9CBG6"/>
<feature type="domain" description="Predicted membrane protein YciQ-like C-terminal" evidence="4">
    <location>
        <begin position="455"/>
        <end position="559"/>
    </location>
</feature>
<feature type="signal peptide" evidence="2">
    <location>
        <begin position="1"/>
        <end position="25"/>
    </location>
</feature>
<keyword evidence="1" id="KW-1133">Transmembrane helix</keyword>
<feature type="domain" description="DUF2207" evidence="3">
    <location>
        <begin position="30"/>
        <end position="218"/>
    </location>
</feature>
<proteinExistence type="predicted"/>
<dbReference type="Proteomes" id="UP000218387">
    <property type="component" value="Chromosome"/>
</dbReference>
<name>A0A4P9CBG6_EUBML</name>
<keyword evidence="1" id="KW-0472">Membrane</keyword>
<dbReference type="InterPro" id="IPR048389">
    <property type="entry name" value="YciQ-like_C"/>
</dbReference>
<feature type="transmembrane region" description="Helical" evidence="1">
    <location>
        <begin position="450"/>
        <end position="470"/>
    </location>
</feature>
<dbReference type="InterPro" id="IPR018702">
    <property type="entry name" value="DUF2207"/>
</dbReference>
<feature type="transmembrane region" description="Helical" evidence="1">
    <location>
        <begin position="476"/>
        <end position="499"/>
    </location>
</feature>
<evidence type="ECO:0000259" key="3">
    <source>
        <dbReference type="Pfam" id="PF09972"/>
    </source>
</evidence>
<feature type="transmembrane region" description="Helical" evidence="1">
    <location>
        <begin position="387"/>
        <end position="408"/>
    </location>
</feature>
<feature type="transmembrane region" description="Helical" evidence="1">
    <location>
        <begin position="414"/>
        <end position="438"/>
    </location>
</feature>
<keyword evidence="6" id="KW-1185">Reference proteome</keyword>
<dbReference type="RefSeq" id="WP_058695814.1">
    <property type="nucleotide sequence ID" value="NZ_CP029487.1"/>
</dbReference>
<evidence type="ECO:0000259" key="4">
    <source>
        <dbReference type="Pfam" id="PF20990"/>
    </source>
</evidence>
<evidence type="ECO:0000256" key="1">
    <source>
        <dbReference type="SAM" id="Phobius"/>
    </source>
</evidence>
<accession>A0A4P9CBG6</accession>